<sequence length="78" mass="8406">MGDLTYHGCISVISGLQMHQKVCVQCSKSRTSSSSSSPTCCLCGFIRNLFCGLSSEQDTSFGSGTGHSLWCCWCISRL</sequence>
<protein>
    <submittedName>
        <fullName evidence="1">Phosphate transporter</fullName>
    </submittedName>
</protein>
<dbReference type="EMBL" id="GGEC01081993">
    <property type="protein sequence ID" value="MBX62477.1"/>
    <property type="molecule type" value="Transcribed_RNA"/>
</dbReference>
<proteinExistence type="predicted"/>
<dbReference type="AlphaFoldDB" id="A0A2P2Q667"/>
<accession>A0A2P2Q667</accession>
<evidence type="ECO:0000313" key="1">
    <source>
        <dbReference type="EMBL" id="MBX62477.1"/>
    </source>
</evidence>
<organism evidence="1">
    <name type="scientific">Rhizophora mucronata</name>
    <name type="common">Asiatic mangrove</name>
    <dbReference type="NCBI Taxonomy" id="61149"/>
    <lineage>
        <taxon>Eukaryota</taxon>
        <taxon>Viridiplantae</taxon>
        <taxon>Streptophyta</taxon>
        <taxon>Embryophyta</taxon>
        <taxon>Tracheophyta</taxon>
        <taxon>Spermatophyta</taxon>
        <taxon>Magnoliopsida</taxon>
        <taxon>eudicotyledons</taxon>
        <taxon>Gunneridae</taxon>
        <taxon>Pentapetalae</taxon>
        <taxon>rosids</taxon>
        <taxon>fabids</taxon>
        <taxon>Malpighiales</taxon>
        <taxon>Rhizophoraceae</taxon>
        <taxon>Rhizophora</taxon>
    </lineage>
</organism>
<reference evidence="1" key="1">
    <citation type="submission" date="2018-02" db="EMBL/GenBank/DDBJ databases">
        <title>Rhizophora mucronata_Transcriptome.</title>
        <authorList>
            <person name="Meera S.P."/>
            <person name="Sreeshan A."/>
            <person name="Augustine A."/>
        </authorList>
    </citation>
    <scope>NUCLEOTIDE SEQUENCE</scope>
    <source>
        <tissue evidence="1">Leaf</tissue>
    </source>
</reference>
<name>A0A2P2Q667_RHIMU</name>